<proteinExistence type="predicted"/>
<name>A0A2T2N4G8_CORCC</name>
<evidence type="ECO:0000313" key="3">
    <source>
        <dbReference type="Proteomes" id="UP000240883"/>
    </source>
</evidence>
<feature type="chain" id="PRO_5015405458" evidence="1">
    <location>
        <begin position="28"/>
        <end position="167"/>
    </location>
</feature>
<reference evidence="2 3" key="1">
    <citation type="journal article" date="2018" name="Front. Microbiol.">
        <title>Genome-Wide Analysis of Corynespora cassiicola Leaf Fall Disease Putative Effectors.</title>
        <authorList>
            <person name="Lopez D."/>
            <person name="Ribeiro S."/>
            <person name="Label P."/>
            <person name="Fumanal B."/>
            <person name="Venisse J.S."/>
            <person name="Kohler A."/>
            <person name="de Oliveira R.R."/>
            <person name="Labutti K."/>
            <person name="Lipzen A."/>
            <person name="Lail K."/>
            <person name="Bauer D."/>
            <person name="Ohm R.A."/>
            <person name="Barry K.W."/>
            <person name="Spatafora J."/>
            <person name="Grigoriev I.V."/>
            <person name="Martin F.M."/>
            <person name="Pujade-Renaud V."/>
        </authorList>
    </citation>
    <scope>NUCLEOTIDE SEQUENCE [LARGE SCALE GENOMIC DNA]</scope>
    <source>
        <strain evidence="2 3">Philippines</strain>
    </source>
</reference>
<sequence length="167" mass="18168">MPNLTWYSSRMRGYALSLSLSLSLSLCFSHFQICPQLISAHLRISISRSASLSIPPSRTHAPRLNITQKTSLLPSPPFSPGAMFSLEARTFPLLRSNHLIAGSSLSLSLPLSLFAAPIVFVPFFRAVGIARGGFGGRAWTFWPTAPPDQGKLWRRSICVCGLISALA</sequence>
<accession>A0A2T2N4G8</accession>
<dbReference type="Proteomes" id="UP000240883">
    <property type="component" value="Unassembled WGS sequence"/>
</dbReference>
<dbReference type="AlphaFoldDB" id="A0A2T2N4G8"/>
<evidence type="ECO:0000256" key="1">
    <source>
        <dbReference type="SAM" id="SignalP"/>
    </source>
</evidence>
<keyword evidence="3" id="KW-1185">Reference proteome</keyword>
<feature type="signal peptide" evidence="1">
    <location>
        <begin position="1"/>
        <end position="27"/>
    </location>
</feature>
<gene>
    <name evidence="2" type="ORF">BS50DRAFT_207317</name>
</gene>
<dbReference type="EMBL" id="KZ678149">
    <property type="protein sequence ID" value="PSN60345.1"/>
    <property type="molecule type" value="Genomic_DNA"/>
</dbReference>
<keyword evidence="1" id="KW-0732">Signal</keyword>
<protein>
    <submittedName>
        <fullName evidence="2">Uncharacterized protein</fullName>
    </submittedName>
</protein>
<evidence type="ECO:0000313" key="2">
    <source>
        <dbReference type="EMBL" id="PSN60345.1"/>
    </source>
</evidence>
<organism evidence="2 3">
    <name type="scientific">Corynespora cassiicola Philippines</name>
    <dbReference type="NCBI Taxonomy" id="1448308"/>
    <lineage>
        <taxon>Eukaryota</taxon>
        <taxon>Fungi</taxon>
        <taxon>Dikarya</taxon>
        <taxon>Ascomycota</taxon>
        <taxon>Pezizomycotina</taxon>
        <taxon>Dothideomycetes</taxon>
        <taxon>Pleosporomycetidae</taxon>
        <taxon>Pleosporales</taxon>
        <taxon>Corynesporascaceae</taxon>
        <taxon>Corynespora</taxon>
    </lineage>
</organism>